<keyword evidence="1" id="KW-0862">Zinc</keyword>
<dbReference type="SMART" id="SM00355">
    <property type="entry name" value="ZnF_C2H2"/>
    <property type="match status" value="2"/>
</dbReference>
<feature type="domain" description="C2H2-type" evidence="3">
    <location>
        <begin position="99"/>
        <end position="126"/>
    </location>
</feature>
<dbReference type="AlphaFoldDB" id="A0A8D9FES5"/>
<evidence type="ECO:0000256" key="2">
    <source>
        <dbReference type="SAM" id="Phobius"/>
    </source>
</evidence>
<dbReference type="Gene3D" id="3.30.160.60">
    <property type="entry name" value="Classic Zinc Finger"/>
    <property type="match status" value="1"/>
</dbReference>
<keyword evidence="2" id="KW-0472">Membrane</keyword>
<dbReference type="PROSITE" id="PS50157">
    <property type="entry name" value="ZINC_FINGER_C2H2_2"/>
    <property type="match status" value="1"/>
</dbReference>
<feature type="transmembrane region" description="Helical" evidence="2">
    <location>
        <begin position="6"/>
        <end position="23"/>
    </location>
</feature>
<keyword evidence="1" id="KW-0479">Metal-binding</keyword>
<dbReference type="InterPro" id="IPR013087">
    <property type="entry name" value="Znf_C2H2_type"/>
</dbReference>
<evidence type="ECO:0000256" key="1">
    <source>
        <dbReference type="PROSITE-ProRule" id="PRU00042"/>
    </source>
</evidence>
<organism evidence="4">
    <name type="scientific">Cacopsylla melanoneura</name>
    <dbReference type="NCBI Taxonomy" id="428564"/>
    <lineage>
        <taxon>Eukaryota</taxon>
        <taxon>Metazoa</taxon>
        <taxon>Ecdysozoa</taxon>
        <taxon>Arthropoda</taxon>
        <taxon>Hexapoda</taxon>
        <taxon>Insecta</taxon>
        <taxon>Pterygota</taxon>
        <taxon>Neoptera</taxon>
        <taxon>Paraneoptera</taxon>
        <taxon>Hemiptera</taxon>
        <taxon>Sternorrhyncha</taxon>
        <taxon>Psylloidea</taxon>
        <taxon>Psyllidae</taxon>
        <taxon>Psyllinae</taxon>
        <taxon>Cacopsylla</taxon>
    </lineage>
</organism>
<evidence type="ECO:0000259" key="3">
    <source>
        <dbReference type="PROSITE" id="PS50157"/>
    </source>
</evidence>
<proteinExistence type="predicted"/>
<dbReference type="GO" id="GO:0008270">
    <property type="term" value="F:zinc ion binding"/>
    <property type="evidence" value="ECO:0007669"/>
    <property type="project" value="UniProtKB-KW"/>
</dbReference>
<sequence length="155" mass="18798">MWFYLIYIYVCLFLRLFLQYRKIQRQRQIPNSYLDLLKKSFKKTRGRFYIVFLSPEFISGYVYDCQHCKLFKTISLNDILAHSKSCENMPRPNAFDYKYVCYMCNYRTYKTTYIRAHICSHSGEKPFKCGYCSFASGRKSCINEHRRIKHSDIQF</sequence>
<evidence type="ECO:0000313" key="4">
    <source>
        <dbReference type="EMBL" id="CAG6787392.1"/>
    </source>
</evidence>
<dbReference type="EMBL" id="HBUF01653634">
    <property type="protein sequence ID" value="CAG6787392.1"/>
    <property type="molecule type" value="Transcribed_RNA"/>
</dbReference>
<dbReference type="InterPro" id="IPR036236">
    <property type="entry name" value="Znf_C2H2_sf"/>
</dbReference>
<accession>A0A8D9FES5</accession>
<keyword evidence="1" id="KW-0863">Zinc-finger</keyword>
<keyword evidence="2" id="KW-0812">Transmembrane</keyword>
<dbReference type="SUPFAM" id="SSF57667">
    <property type="entry name" value="beta-beta-alpha zinc fingers"/>
    <property type="match status" value="1"/>
</dbReference>
<name>A0A8D9FES5_9HEMI</name>
<keyword evidence="2" id="KW-1133">Transmembrane helix</keyword>
<protein>
    <submittedName>
        <fullName evidence="4">RE1-silencing transcription factor</fullName>
    </submittedName>
</protein>
<reference evidence="4" key="1">
    <citation type="submission" date="2021-05" db="EMBL/GenBank/DDBJ databases">
        <authorList>
            <person name="Alioto T."/>
            <person name="Alioto T."/>
            <person name="Gomez Garrido J."/>
        </authorList>
    </citation>
    <scope>NUCLEOTIDE SEQUENCE</scope>
</reference>